<dbReference type="AlphaFoldDB" id="A0A0P6WR62"/>
<evidence type="ECO:0000256" key="1">
    <source>
        <dbReference type="ARBA" id="ARBA00005417"/>
    </source>
</evidence>
<evidence type="ECO:0000259" key="5">
    <source>
        <dbReference type="PROSITE" id="PS50893"/>
    </source>
</evidence>
<dbReference type="SUPFAM" id="SSF52540">
    <property type="entry name" value="P-loop containing nucleoside triphosphate hydrolases"/>
    <property type="match status" value="1"/>
</dbReference>
<protein>
    <submittedName>
        <fullName evidence="6">ABC transporter ATP-binding protein</fullName>
    </submittedName>
</protein>
<dbReference type="PANTHER" id="PTHR42711">
    <property type="entry name" value="ABC TRANSPORTER ATP-BINDING PROTEIN"/>
    <property type="match status" value="1"/>
</dbReference>
<keyword evidence="4 6" id="KW-0067">ATP-binding</keyword>
<dbReference type="InterPro" id="IPR027417">
    <property type="entry name" value="P-loop_NTPase"/>
</dbReference>
<name>A0A0P6WR62_9BACI</name>
<dbReference type="Gene3D" id="3.40.50.300">
    <property type="entry name" value="P-loop containing nucleotide triphosphate hydrolases"/>
    <property type="match status" value="1"/>
</dbReference>
<keyword evidence="3" id="KW-0547">Nucleotide-binding</keyword>
<dbReference type="OrthoDB" id="9804819at2"/>
<comment type="similarity">
    <text evidence="1">Belongs to the ABC transporter superfamily.</text>
</comment>
<dbReference type="PROSITE" id="PS50893">
    <property type="entry name" value="ABC_TRANSPORTER_2"/>
    <property type="match status" value="1"/>
</dbReference>
<evidence type="ECO:0000256" key="3">
    <source>
        <dbReference type="ARBA" id="ARBA00022741"/>
    </source>
</evidence>
<accession>A0A0P6WR62</accession>
<dbReference type="PANTHER" id="PTHR42711:SF5">
    <property type="entry name" value="ABC TRANSPORTER ATP-BINDING PROTEIN NATA"/>
    <property type="match status" value="1"/>
</dbReference>
<comment type="caution">
    <text evidence="6">The sequence shown here is derived from an EMBL/GenBank/DDBJ whole genome shotgun (WGS) entry which is preliminary data.</text>
</comment>
<evidence type="ECO:0000256" key="4">
    <source>
        <dbReference type="ARBA" id="ARBA00022840"/>
    </source>
</evidence>
<dbReference type="SMART" id="SM00382">
    <property type="entry name" value="AAA"/>
    <property type="match status" value="1"/>
</dbReference>
<evidence type="ECO:0000313" key="7">
    <source>
        <dbReference type="Proteomes" id="UP000050398"/>
    </source>
</evidence>
<dbReference type="InterPro" id="IPR003593">
    <property type="entry name" value="AAA+_ATPase"/>
</dbReference>
<reference evidence="6 7" key="1">
    <citation type="submission" date="2015-08" db="EMBL/GenBank/DDBJ databases">
        <title>Draft Genome Sequence of Bacillus vietnamensis UCD-SED5.</title>
        <authorList>
            <person name="Lee R.D."/>
            <person name="Jospin G."/>
            <person name="Lang J.M."/>
            <person name="Coil D.A."/>
            <person name="Eisen J.A."/>
        </authorList>
    </citation>
    <scope>NUCLEOTIDE SEQUENCE [LARGE SCALE GENOMIC DNA]</scope>
    <source>
        <strain evidence="6 7">UCD-SED5</strain>
    </source>
</reference>
<keyword evidence="2" id="KW-0813">Transport</keyword>
<dbReference type="PATRIC" id="fig|218284.4.peg.1015"/>
<evidence type="ECO:0000256" key="2">
    <source>
        <dbReference type="ARBA" id="ARBA00022448"/>
    </source>
</evidence>
<dbReference type="RefSeq" id="WP_060673148.1">
    <property type="nucleotide sequence ID" value="NZ_LIXZ01000011.1"/>
</dbReference>
<dbReference type="Pfam" id="PF00005">
    <property type="entry name" value="ABC_tran"/>
    <property type="match status" value="1"/>
</dbReference>
<dbReference type="InterPro" id="IPR017871">
    <property type="entry name" value="ABC_transporter-like_CS"/>
</dbReference>
<proteinExistence type="inferred from homology"/>
<sequence>MIKVNEVSKQFKDKKKYVSALKHVSLSVQKGEVVGLLGENGAGKTTLLRTIATLLTPTEGSIEVAGHDTLREPNEIKTKIGVLFGGETGLYDRLSARENLQYFARLYGLSKHETKVRIDDLSRMFGMRDYLDRRVGGFSKGMRQKVAIARTLIHNPEIILFDEPTTGLDITSSNVFRQLVHQLKREGKTILFSSHIMEEVSMLCDKVAMMHKGELVYQGDIEELYKTEKSRDLNYIFMSKLVRGDEHYAS</sequence>
<feature type="domain" description="ABC transporter" evidence="5">
    <location>
        <begin position="2"/>
        <end position="237"/>
    </location>
</feature>
<dbReference type="InterPro" id="IPR003439">
    <property type="entry name" value="ABC_transporter-like_ATP-bd"/>
</dbReference>
<dbReference type="PROSITE" id="PS00211">
    <property type="entry name" value="ABC_TRANSPORTER_1"/>
    <property type="match status" value="1"/>
</dbReference>
<gene>
    <name evidence="6" type="ORF">AM506_14185</name>
</gene>
<dbReference type="GO" id="GO:0016887">
    <property type="term" value="F:ATP hydrolysis activity"/>
    <property type="evidence" value="ECO:0007669"/>
    <property type="project" value="InterPro"/>
</dbReference>
<dbReference type="eggNOG" id="COG4555">
    <property type="taxonomic scope" value="Bacteria"/>
</dbReference>
<dbReference type="EMBL" id="LIXZ01000011">
    <property type="protein sequence ID" value="KPL58855.1"/>
    <property type="molecule type" value="Genomic_DNA"/>
</dbReference>
<dbReference type="CDD" id="cd03266">
    <property type="entry name" value="ABC_NatA_sodium_exporter"/>
    <property type="match status" value="1"/>
</dbReference>
<evidence type="ECO:0000313" key="6">
    <source>
        <dbReference type="EMBL" id="KPL58855.1"/>
    </source>
</evidence>
<dbReference type="Proteomes" id="UP000050398">
    <property type="component" value="Unassembled WGS sequence"/>
</dbReference>
<organism evidence="6 7">
    <name type="scientific">Rossellomorea vietnamensis</name>
    <dbReference type="NCBI Taxonomy" id="218284"/>
    <lineage>
        <taxon>Bacteria</taxon>
        <taxon>Bacillati</taxon>
        <taxon>Bacillota</taxon>
        <taxon>Bacilli</taxon>
        <taxon>Bacillales</taxon>
        <taxon>Bacillaceae</taxon>
        <taxon>Rossellomorea</taxon>
    </lineage>
</organism>
<dbReference type="GO" id="GO:0005524">
    <property type="term" value="F:ATP binding"/>
    <property type="evidence" value="ECO:0007669"/>
    <property type="project" value="UniProtKB-KW"/>
</dbReference>
<dbReference type="InterPro" id="IPR050763">
    <property type="entry name" value="ABC_transporter_ATP-binding"/>
</dbReference>